<evidence type="ECO:0000256" key="2">
    <source>
        <dbReference type="ARBA" id="ARBA00022692"/>
    </source>
</evidence>
<evidence type="ECO:0000256" key="4">
    <source>
        <dbReference type="ARBA" id="ARBA00023136"/>
    </source>
</evidence>
<evidence type="ECO:0000313" key="6">
    <source>
        <dbReference type="EMBL" id="MFC4427523.1"/>
    </source>
</evidence>
<comment type="subcellular location">
    <subcellularLocation>
        <location evidence="1">Membrane</location>
        <topology evidence="1">Multi-pass membrane protein</topology>
    </subcellularLocation>
</comment>
<feature type="transmembrane region" description="Helical" evidence="5">
    <location>
        <begin position="48"/>
        <end position="69"/>
    </location>
</feature>
<keyword evidence="4 5" id="KW-0472">Membrane</keyword>
<evidence type="ECO:0000313" key="7">
    <source>
        <dbReference type="Proteomes" id="UP001595998"/>
    </source>
</evidence>
<evidence type="ECO:0000256" key="5">
    <source>
        <dbReference type="SAM" id="Phobius"/>
    </source>
</evidence>
<evidence type="ECO:0000256" key="3">
    <source>
        <dbReference type="ARBA" id="ARBA00022989"/>
    </source>
</evidence>
<reference evidence="7" key="1">
    <citation type="journal article" date="2019" name="Int. J. Syst. Evol. Microbiol.">
        <title>The Global Catalogue of Microorganisms (GCM) 10K type strain sequencing project: providing services to taxonomists for standard genome sequencing and annotation.</title>
        <authorList>
            <consortium name="The Broad Institute Genomics Platform"/>
            <consortium name="The Broad Institute Genome Sequencing Center for Infectious Disease"/>
            <person name="Wu L."/>
            <person name="Ma J."/>
        </authorList>
    </citation>
    <scope>NUCLEOTIDE SEQUENCE [LARGE SCALE GENOMIC DNA]</scope>
    <source>
        <strain evidence="7">CCUG 56029</strain>
    </source>
</reference>
<keyword evidence="7" id="KW-1185">Reference proteome</keyword>
<dbReference type="RefSeq" id="WP_380041088.1">
    <property type="nucleotide sequence ID" value="NZ_JBHSEH010000022.1"/>
</dbReference>
<dbReference type="Proteomes" id="UP001595998">
    <property type="component" value="Unassembled WGS sequence"/>
</dbReference>
<accession>A0ABV8XS32</accession>
<dbReference type="Pfam" id="PF07681">
    <property type="entry name" value="DoxX"/>
    <property type="match status" value="1"/>
</dbReference>
<keyword evidence="3 5" id="KW-1133">Transmembrane helix</keyword>
<keyword evidence="2 5" id="KW-0812">Transmembrane</keyword>
<dbReference type="EMBL" id="JBHSEH010000022">
    <property type="protein sequence ID" value="MFC4427523.1"/>
    <property type="molecule type" value="Genomic_DNA"/>
</dbReference>
<sequence>MARHGIALLRLSLGIVFFWFGVQKFFPGLSSAEDLATRTISVLTFGRLPAGVSLPVLATWECAIGLGLLTGRLLRLTLLLLVVQMAGTFLPLVLFPPRPSGPFPGCRTSKASTSSRIWFWSPQGWSSAPPRAAGS</sequence>
<feature type="transmembrane region" description="Helical" evidence="5">
    <location>
        <begin position="76"/>
        <end position="95"/>
    </location>
</feature>
<proteinExistence type="predicted"/>
<protein>
    <submittedName>
        <fullName evidence="6">DoxX family membrane protein</fullName>
    </submittedName>
</protein>
<comment type="caution">
    <text evidence="6">The sequence shown here is derived from an EMBL/GenBank/DDBJ whole genome shotgun (WGS) entry which is preliminary data.</text>
</comment>
<name>A0ABV8XS32_9DEIO</name>
<gene>
    <name evidence="6" type="ORF">ACFOZ9_14995</name>
</gene>
<organism evidence="6 7">
    <name type="scientific">Deinococcus navajonensis</name>
    <dbReference type="NCBI Taxonomy" id="309884"/>
    <lineage>
        <taxon>Bacteria</taxon>
        <taxon>Thermotogati</taxon>
        <taxon>Deinococcota</taxon>
        <taxon>Deinococci</taxon>
        <taxon>Deinococcales</taxon>
        <taxon>Deinococcaceae</taxon>
        <taxon>Deinococcus</taxon>
    </lineage>
</organism>
<dbReference type="InterPro" id="IPR032808">
    <property type="entry name" value="DoxX"/>
</dbReference>
<evidence type="ECO:0000256" key="1">
    <source>
        <dbReference type="ARBA" id="ARBA00004141"/>
    </source>
</evidence>